<feature type="compositionally biased region" description="Polar residues" evidence="1">
    <location>
        <begin position="41"/>
        <end position="50"/>
    </location>
</feature>
<gene>
    <name evidence="2" type="ORF">LTR25_001831</name>
</gene>
<evidence type="ECO:0000256" key="1">
    <source>
        <dbReference type="SAM" id="MobiDB-lite"/>
    </source>
</evidence>
<dbReference type="Proteomes" id="UP001345827">
    <property type="component" value="Unassembled WGS sequence"/>
</dbReference>
<dbReference type="AlphaFoldDB" id="A0AAV9QE95"/>
<comment type="caution">
    <text evidence="2">The sequence shown here is derived from an EMBL/GenBank/DDBJ whole genome shotgun (WGS) entry which is preliminary data.</text>
</comment>
<name>A0AAV9QE95_9PEZI</name>
<keyword evidence="3" id="KW-1185">Reference proteome</keyword>
<proteinExistence type="predicted"/>
<evidence type="ECO:0000313" key="3">
    <source>
        <dbReference type="Proteomes" id="UP001345827"/>
    </source>
</evidence>
<accession>A0AAV9QE95</accession>
<evidence type="ECO:0000313" key="2">
    <source>
        <dbReference type="EMBL" id="KAK5541946.1"/>
    </source>
</evidence>
<sequence>MDAHTETHQNTRLGTAQPEHEHEHAAETIVSKQPAAPMSMDPSQSSTSTKVGLRGGGEGEDVCCGM</sequence>
<feature type="region of interest" description="Disordered" evidence="1">
    <location>
        <begin position="1"/>
        <end position="66"/>
    </location>
</feature>
<organism evidence="2 3">
    <name type="scientific">Vermiconidia calcicola</name>
    <dbReference type="NCBI Taxonomy" id="1690605"/>
    <lineage>
        <taxon>Eukaryota</taxon>
        <taxon>Fungi</taxon>
        <taxon>Dikarya</taxon>
        <taxon>Ascomycota</taxon>
        <taxon>Pezizomycotina</taxon>
        <taxon>Dothideomycetes</taxon>
        <taxon>Dothideomycetidae</taxon>
        <taxon>Mycosphaerellales</taxon>
        <taxon>Extremaceae</taxon>
        <taxon>Vermiconidia</taxon>
    </lineage>
</organism>
<dbReference type="EMBL" id="JAXLQG010000003">
    <property type="protein sequence ID" value="KAK5541946.1"/>
    <property type="molecule type" value="Genomic_DNA"/>
</dbReference>
<reference evidence="2 3" key="1">
    <citation type="submission" date="2023-06" db="EMBL/GenBank/DDBJ databases">
        <title>Black Yeasts Isolated from many extreme environments.</title>
        <authorList>
            <person name="Coleine C."/>
            <person name="Stajich J.E."/>
            <person name="Selbmann L."/>
        </authorList>
    </citation>
    <scope>NUCLEOTIDE SEQUENCE [LARGE SCALE GENOMIC DNA]</scope>
    <source>
        <strain evidence="2 3">CCFEE 5887</strain>
    </source>
</reference>
<protein>
    <submittedName>
        <fullName evidence="2">Uncharacterized protein</fullName>
    </submittedName>
</protein>